<dbReference type="NCBIfam" id="TIGR01563">
    <property type="entry name" value="gp16_SPP1"/>
    <property type="match status" value="1"/>
</dbReference>
<gene>
    <name evidence="1" type="ORF">BN988_01601</name>
</gene>
<dbReference type="AlphaFoldDB" id="W9AKC6"/>
<dbReference type="InterPro" id="IPR008767">
    <property type="entry name" value="Phage_SPP1_head-tail_adaptor"/>
</dbReference>
<dbReference type="Proteomes" id="UP000028863">
    <property type="component" value="Unassembled WGS sequence"/>
</dbReference>
<evidence type="ECO:0000313" key="1">
    <source>
        <dbReference type="EMBL" id="CDO03101.1"/>
    </source>
</evidence>
<dbReference type="Pfam" id="PF05521">
    <property type="entry name" value="Phage_HCP"/>
    <property type="match status" value="1"/>
</dbReference>
<reference evidence="1" key="2">
    <citation type="submission" date="2014-03" db="EMBL/GenBank/DDBJ databases">
        <authorList>
            <person name="Urmite Genomes"/>
        </authorList>
    </citation>
    <scope>NUCLEOTIDE SEQUENCE</scope>
    <source>
        <strain evidence="1">S1</strain>
    </source>
</reference>
<accession>W9AKC6</accession>
<proteinExistence type="predicted"/>
<protein>
    <submittedName>
        <fullName evidence="1">Phage head-tail adaptor</fullName>
    </submittedName>
</protein>
<dbReference type="RefSeq" id="WP_036574751.1">
    <property type="nucleotide sequence ID" value="NZ_CABLBW010000001.1"/>
</dbReference>
<organism evidence="1 2">
    <name type="scientific">Oceanobacillus picturae</name>
    <dbReference type="NCBI Taxonomy" id="171693"/>
    <lineage>
        <taxon>Bacteria</taxon>
        <taxon>Bacillati</taxon>
        <taxon>Bacillota</taxon>
        <taxon>Bacilli</taxon>
        <taxon>Bacillales</taxon>
        <taxon>Bacillaceae</taxon>
        <taxon>Oceanobacillus</taxon>
    </lineage>
</organism>
<dbReference type="STRING" id="171693.BN988_01601"/>
<evidence type="ECO:0000313" key="2">
    <source>
        <dbReference type="Proteomes" id="UP000028863"/>
    </source>
</evidence>
<dbReference type="InterPro" id="IPR038666">
    <property type="entry name" value="SSP1_head-tail_sf"/>
</dbReference>
<dbReference type="Gene3D" id="2.40.10.270">
    <property type="entry name" value="Bacteriophage SPP1 head-tail adaptor protein"/>
    <property type="match status" value="1"/>
</dbReference>
<name>W9AKC6_9BACI</name>
<dbReference type="eggNOG" id="COG5614">
    <property type="taxonomic scope" value="Bacteria"/>
</dbReference>
<dbReference type="EMBL" id="CCAX010000001">
    <property type="protein sequence ID" value="CDO03101.1"/>
    <property type="molecule type" value="Genomic_DNA"/>
</dbReference>
<comment type="caution">
    <text evidence="1">The sequence shown here is derived from an EMBL/GenBank/DDBJ whole genome shotgun (WGS) entry which is preliminary data.</text>
</comment>
<keyword evidence="2" id="KW-1185">Reference proteome</keyword>
<sequence>MNSGELDQRLIFNRPTGGTDEDGFLITQPILYTKAWAKLKTLKGNAFYAAAQSQLEHNREFAIRYQRKLLDAERPKGLTVSWRDIDHAIESIEDDDGLRKTMTVRLRAVS</sequence>
<reference evidence="1" key="1">
    <citation type="submission" date="2014-03" db="EMBL/GenBank/DDBJ databases">
        <title>Draft genome sequencing of Oceanobacillus picturae strain S1 isolated from human gut.</title>
        <authorList>
            <person name="Croce O."/>
            <person name="Lagier J.C."/>
            <person name="Raoult D."/>
        </authorList>
    </citation>
    <scope>NUCLEOTIDE SEQUENCE [LARGE SCALE GENOMIC DNA]</scope>
    <source>
        <strain evidence="1">S1</strain>
    </source>
</reference>